<accession>C8W4F5</accession>
<dbReference type="Proteomes" id="UP000002217">
    <property type="component" value="Chromosome"/>
</dbReference>
<reference evidence="3 4" key="1">
    <citation type="journal article" date="2009" name="Stand. Genomic Sci.">
        <title>Complete genome sequence of Desulfotomaculum acetoxidans type strain (5575).</title>
        <authorList>
            <person name="Spring S."/>
            <person name="Lapidus A."/>
            <person name="Schroder M."/>
            <person name="Gleim D."/>
            <person name="Sims D."/>
            <person name="Meincke L."/>
            <person name="Glavina Del Rio T."/>
            <person name="Tice H."/>
            <person name="Copeland A."/>
            <person name="Cheng J.F."/>
            <person name="Lucas S."/>
            <person name="Chen F."/>
            <person name="Nolan M."/>
            <person name="Bruce D."/>
            <person name="Goodwin L."/>
            <person name="Pitluck S."/>
            <person name="Ivanova N."/>
            <person name="Mavromatis K."/>
            <person name="Mikhailova N."/>
            <person name="Pati A."/>
            <person name="Chen A."/>
            <person name="Palaniappan K."/>
            <person name="Land M."/>
            <person name="Hauser L."/>
            <person name="Chang Y.J."/>
            <person name="Jeffries C.D."/>
            <person name="Chain P."/>
            <person name="Saunders E."/>
            <person name="Brettin T."/>
            <person name="Detter J.C."/>
            <person name="Goker M."/>
            <person name="Bristow J."/>
            <person name="Eisen J.A."/>
            <person name="Markowitz V."/>
            <person name="Hugenholtz P."/>
            <person name="Kyrpides N.C."/>
            <person name="Klenk H.P."/>
            <person name="Han C."/>
        </authorList>
    </citation>
    <scope>NUCLEOTIDE SEQUENCE [LARGE SCALE GENOMIC DNA]</scope>
    <source>
        <strain evidence="4">ATCC 49208 / DSM 771 / VKM B-1644</strain>
    </source>
</reference>
<dbReference type="InterPro" id="IPR024542">
    <property type="entry name" value="YkvP_N"/>
</dbReference>
<dbReference type="eggNOG" id="COG4641">
    <property type="taxonomic scope" value="Bacteria"/>
</dbReference>
<dbReference type="HOGENOM" id="CLU_058186_0_0_9"/>
<feature type="domain" description="Spore protein YkvP/CgeB glycosyl transferase-like" evidence="2">
    <location>
        <begin position="167"/>
        <end position="313"/>
    </location>
</feature>
<evidence type="ECO:0000313" key="4">
    <source>
        <dbReference type="Proteomes" id="UP000002217"/>
    </source>
</evidence>
<organism evidence="3 4">
    <name type="scientific">Desulfofarcimen acetoxidans (strain ATCC 49208 / DSM 771 / KCTC 5769 / VKM B-1644 / 5575)</name>
    <name type="common">Desulfotomaculum acetoxidans</name>
    <dbReference type="NCBI Taxonomy" id="485916"/>
    <lineage>
        <taxon>Bacteria</taxon>
        <taxon>Bacillati</taxon>
        <taxon>Bacillota</taxon>
        <taxon>Clostridia</taxon>
        <taxon>Eubacteriales</taxon>
        <taxon>Peptococcaceae</taxon>
        <taxon>Desulfofarcimen</taxon>
    </lineage>
</organism>
<evidence type="ECO:0000313" key="3">
    <source>
        <dbReference type="EMBL" id="ACV62023.1"/>
    </source>
</evidence>
<proteinExistence type="predicted"/>
<name>C8W4F5_DESAS</name>
<dbReference type="OrthoDB" id="7019976at2"/>
<feature type="domain" description="Spore protein YkvP N-terminal" evidence="1">
    <location>
        <begin position="3"/>
        <end position="108"/>
    </location>
</feature>
<evidence type="ECO:0000259" key="1">
    <source>
        <dbReference type="Pfam" id="PF12996"/>
    </source>
</evidence>
<dbReference type="Pfam" id="PF13524">
    <property type="entry name" value="Glyco_trans_1_2"/>
    <property type="match status" value="1"/>
</dbReference>
<dbReference type="RefSeq" id="WP_015756738.1">
    <property type="nucleotide sequence ID" value="NC_013216.1"/>
</dbReference>
<keyword evidence="4" id="KW-1185">Reference proteome</keyword>
<protein>
    <submittedName>
        <fullName evidence="3">Uncharacterized protein</fullName>
    </submittedName>
</protein>
<dbReference type="Pfam" id="PF12996">
    <property type="entry name" value="DUF3880"/>
    <property type="match status" value="1"/>
</dbReference>
<gene>
    <name evidence="3" type="ordered locus">Dtox_1137</name>
</gene>
<dbReference type="InterPro" id="IPR055259">
    <property type="entry name" value="YkvP/CgeB_Glyco_trans-like"/>
</dbReference>
<dbReference type="AlphaFoldDB" id="C8W4F5"/>
<sequence length="317" mass="36454">MKILFIESDCQYLLGLPFGLQKQGCQVKILRDIIEEELDQLIDEYRPDLIFTTGWTKIHTKAKLAILKNLAEKHKVKQAYWATEDPRWTNEWSLPYIEATGQNYIFTINRGSLPFYRKRGYTAHYLPWACNPEFHRPHMRQEAYHCDIAIVATAGVTWNSYRKNSVQILLQPLLEKGYNIKIWGSRWDKVDPSIVGFKVDTGPLMGKLPYEETNYVYSSAKIILGLQNTNRELTARTFEVLGARGFLLSPTTPAVLETFTPGKHLEVTRSAGETLEKVNYYLAHEAERIKIATTGQAEVYAKHTYEHRAADILRVIG</sequence>
<dbReference type="KEGG" id="dae:Dtox_1137"/>
<dbReference type="EMBL" id="CP001720">
    <property type="protein sequence ID" value="ACV62023.1"/>
    <property type="molecule type" value="Genomic_DNA"/>
</dbReference>
<dbReference type="STRING" id="485916.Dtox_1137"/>
<evidence type="ECO:0000259" key="2">
    <source>
        <dbReference type="Pfam" id="PF13524"/>
    </source>
</evidence>